<dbReference type="InterPro" id="IPR007698">
    <property type="entry name" value="AlaDH/PNT_NAD(H)-bd"/>
</dbReference>
<dbReference type="SUPFAM" id="SSF51735">
    <property type="entry name" value="NAD(P)-binding Rossmann-fold domains"/>
    <property type="match status" value="1"/>
</dbReference>
<feature type="binding site" evidence="11">
    <location>
        <begin position="299"/>
        <end position="302"/>
    </location>
    <ligand>
        <name>NAD(+)</name>
        <dbReference type="ChEBI" id="CHEBI:57540"/>
    </ligand>
</feature>
<dbReference type="GO" id="GO:0000286">
    <property type="term" value="F:alanine dehydrogenase activity"/>
    <property type="evidence" value="ECO:0007669"/>
    <property type="project" value="UniProtKB-UniRule"/>
</dbReference>
<feature type="binding site" evidence="11">
    <location>
        <position position="221"/>
    </location>
    <ligand>
        <name>NAD(+)</name>
        <dbReference type="ChEBI" id="CHEBI:57540"/>
    </ligand>
</feature>
<dbReference type="STRING" id="1121357.SAMN05661109_00575"/>
<evidence type="ECO:0000259" key="12">
    <source>
        <dbReference type="SMART" id="SM01002"/>
    </source>
</evidence>
<dbReference type="SMART" id="SM01002">
    <property type="entry name" value="AlaDh_PNT_C"/>
    <property type="match status" value="1"/>
</dbReference>
<reference evidence="15" key="1">
    <citation type="submission" date="2016-10" db="EMBL/GenBank/DDBJ databases">
        <authorList>
            <person name="Varghese N."/>
            <person name="Submissions S."/>
        </authorList>
    </citation>
    <scope>NUCLEOTIDE SEQUENCE [LARGE SCALE GENOMIC DNA]</scope>
    <source>
        <strain evidence="15">DSM 20524</strain>
    </source>
</reference>
<feature type="domain" description="Alanine dehydrogenase/pyridine nucleotide transhydrogenase N-terminal" evidence="13">
    <location>
        <begin position="4"/>
        <end position="138"/>
    </location>
</feature>
<feature type="binding site" evidence="11">
    <location>
        <begin position="268"/>
        <end position="271"/>
    </location>
    <ligand>
        <name>NAD(+)</name>
        <dbReference type="ChEBI" id="CHEBI:57540"/>
    </ligand>
</feature>
<evidence type="ECO:0000256" key="10">
    <source>
        <dbReference type="PIRSR" id="PIRSR000183-2"/>
    </source>
</evidence>
<evidence type="ECO:0000259" key="13">
    <source>
        <dbReference type="SMART" id="SM01003"/>
    </source>
</evidence>
<evidence type="ECO:0000256" key="2">
    <source>
        <dbReference type="ARBA" id="ARBA00005689"/>
    </source>
</evidence>
<comment type="catalytic activity">
    <reaction evidence="8">
        <text>L-alanine + NAD(+) + H2O = pyruvate + NH4(+) + NADH + H(+)</text>
        <dbReference type="Rhea" id="RHEA:18405"/>
        <dbReference type="ChEBI" id="CHEBI:15361"/>
        <dbReference type="ChEBI" id="CHEBI:15377"/>
        <dbReference type="ChEBI" id="CHEBI:15378"/>
        <dbReference type="ChEBI" id="CHEBI:28938"/>
        <dbReference type="ChEBI" id="CHEBI:57540"/>
        <dbReference type="ChEBI" id="CHEBI:57945"/>
        <dbReference type="ChEBI" id="CHEBI:57972"/>
        <dbReference type="EC" id="1.4.1.1"/>
    </reaction>
</comment>
<evidence type="ECO:0000256" key="11">
    <source>
        <dbReference type="PIRSR" id="PIRSR000183-3"/>
    </source>
</evidence>
<evidence type="ECO:0000256" key="6">
    <source>
        <dbReference type="ARBA" id="ARBA00065528"/>
    </source>
</evidence>
<feature type="domain" description="Alanine dehydrogenase/pyridine nucleotide transhydrogenase NAD(H)-binding" evidence="12">
    <location>
        <begin position="150"/>
        <end position="298"/>
    </location>
</feature>
<name>A0A1H9QKR2_9CORY</name>
<dbReference type="PIRSF" id="PIRSF000183">
    <property type="entry name" value="Alanine_dh"/>
    <property type="match status" value="1"/>
</dbReference>
<feature type="binding site" evidence="11">
    <location>
        <position position="135"/>
    </location>
    <ligand>
        <name>NAD(+)</name>
        <dbReference type="ChEBI" id="CHEBI:57540"/>
    </ligand>
</feature>
<dbReference type="PANTHER" id="PTHR42795:SF1">
    <property type="entry name" value="ALANINE DEHYDROGENASE"/>
    <property type="match status" value="1"/>
</dbReference>
<keyword evidence="4 8" id="KW-0560">Oxidoreductase</keyword>
<comment type="pathway">
    <text evidence="1 8">Amino-acid degradation; L-alanine degradation via dehydrogenase pathway; NH(3) and pyruvate from L-alanine: step 1/1.</text>
</comment>
<dbReference type="UniPathway" id="UPA00527">
    <property type="reaction ID" value="UER00585"/>
</dbReference>
<dbReference type="Gene3D" id="3.40.50.720">
    <property type="entry name" value="NAD(P)-binding Rossmann-like Domain"/>
    <property type="match status" value="2"/>
</dbReference>
<dbReference type="AlphaFoldDB" id="A0A1H9QKR2"/>
<feature type="binding site" evidence="10">
    <location>
        <position position="75"/>
    </location>
    <ligand>
        <name>substrate</name>
    </ligand>
</feature>
<evidence type="ECO:0000313" key="14">
    <source>
        <dbReference type="EMBL" id="SER60775.1"/>
    </source>
</evidence>
<dbReference type="GO" id="GO:0042853">
    <property type="term" value="P:L-alanine catabolic process"/>
    <property type="evidence" value="ECO:0007669"/>
    <property type="project" value="UniProtKB-UniPathway"/>
</dbReference>
<evidence type="ECO:0000313" key="15">
    <source>
        <dbReference type="Proteomes" id="UP000198929"/>
    </source>
</evidence>
<dbReference type="GO" id="GO:0000166">
    <property type="term" value="F:nucleotide binding"/>
    <property type="evidence" value="ECO:0007669"/>
    <property type="project" value="UniProtKB-KW"/>
</dbReference>
<dbReference type="EMBL" id="FOGQ01000002">
    <property type="protein sequence ID" value="SER60775.1"/>
    <property type="molecule type" value="Genomic_DNA"/>
</dbReference>
<dbReference type="PANTHER" id="PTHR42795">
    <property type="entry name" value="ALANINE DEHYDROGENASE"/>
    <property type="match status" value="1"/>
</dbReference>
<dbReference type="RefSeq" id="WP_092255929.1">
    <property type="nucleotide sequence ID" value="NZ_CP047199.1"/>
</dbReference>
<evidence type="ECO:0000256" key="8">
    <source>
        <dbReference type="PIRNR" id="PIRNR000183"/>
    </source>
</evidence>
<dbReference type="NCBIfam" id="TIGR00518">
    <property type="entry name" value="alaDH"/>
    <property type="match status" value="1"/>
</dbReference>
<feature type="active site" description="Proton donor/acceptor" evidence="9">
    <location>
        <position position="271"/>
    </location>
</feature>
<dbReference type="EC" id="1.4.1.1" evidence="3 8"/>
<proteinExistence type="inferred from homology"/>
<evidence type="ECO:0000256" key="3">
    <source>
        <dbReference type="ARBA" id="ARBA00012897"/>
    </source>
</evidence>
<dbReference type="CDD" id="cd05305">
    <property type="entry name" value="L-AlaDH"/>
    <property type="match status" value="1"/>
</dbReference>
<comment type="similarity">
    <text evidence="2 8">Belongs to the AlaDH/PNT family.</text>
</comment>
<dbReference type="SMART" id="SM01003">
    <property type="entry name" value="AlaDh_PNT_N"/>
    <property type="match status" value="1"/>
</dbReference>
<gene>
    <name evidence="14" type="ORF">SAMN05661109_00575</name>
</gene>
<evidence type="ECO:0000256" key="4">
    <source>
        <dbReference type="ARBA" id="ARBA00023002"/>
    </source>
</evidence>
<dbReference type="GO" id="GO:0005886">
    <property type="term" value="C:plasma membrane"/>
    <property type="evidence" value="ECO:0007669"/>
    <property type="project" value="TreeGrafter"/>
</dbReference>
<organism evidence="14 15">
    <name type="scientific">Corynebacterium cystitidis DSM 20524</name>
    <dbReference type="NCBI Taxonomy" id="1121357"/>
    <lineage>
        <taxon>Bacteria</taxon>
        <taxon>Bacillati</taxon>
        <taxon>Actinomycetota</taxon>
        <taxon>Actinomycetes</taxon>
        <taxon>Mycobacteriales</taxon>
        <taxon>Corynebacteriaceae</taxon>
        <taxon>Corynebacterium</taxon>
    </lineage>
</organism>
<evidence type="ECO:0000256" key="5">
    <source>
        <dbReference type="ARBA" id="ARBA00023027"/>
    </source>
</evidence>
<keyword evidence="5 8" id="KW-0520">NAD</keyword>
<dbReference type="Pfam" id="PF05222">
    <property type="entry name" value="AlaDh_PNT_N"/>
    <property type="match status" value="1"/>
</dbReference>
<dbReference type="SUPFAM" id="SSF52283">
    <property type="entry name" value="Formate/glycerate dehydrogenase catalytic domain-like"/>
    <property type="match status" value="1"/>
</dbReference>
<evidence type="ECO:0000256" key="9">
    <source>
        <dbReference type="PIRSR" id="PIRSR000183-1"/>
    </source>
</evidence>
<feature type="active site" description="Proton donor/acceptor" evidence="9">
    <location>
        <position position="96"/>
    </location>
</feature>
<keyword evidence="15" id="KW-1185">Reference proteome</keyword>
<feature type="binding site" evidence="11">
    <location>
        <position position="204"/>
    </location>
    <ligand>
        <name>NAD(+)</name>
        <dbReference type="ChEBI" id="CHEBI:57540"/>
    </ligand>
</feature>
<feature type="binding site" evidence="11">
    <location>
        <begin position="240"/>
        <end position="241"/>
    </location>
    <ligand>
        <name>NAD(+)</name>
        <dbReference type="ChEBI" id="CHEBI:57540"/>
    </ligand>
</feature>
<dbReference type="FunFam" id="3.40.50.720:FF:000049">
    <property type="entry name" value="Alanine dehydrogenase"/>
    <property type="match status" value="1"/>
</dbReference>
<sequence>MIIGTVRELKSNESRVGLTPDAVRCYVDDGHTVLVESGAGKNSLFPDTDYEAMGAQIVDNAAEVWQRCEMMVKVKEPVREEFQYFREDLILFTYLHLAANAELTQALIDANVTAIAYETVVGPSGKDLPLLAPMSYVAGRLSIQEGANCLKATNGGAGKLLGGVPGTEASEIVIIGGGAVGTQAAQMAVGTDARVTILESNPERILELSSMFQTSLQVIQSTPATIETWLQRADLVISCVLIPGAKAPQLIRREHLPLMKKGSVIVDVAIDQGGSTEMSRPTTHDQPTFIEDGVVMYCVANMPGAVPQTSTIALNNATMAYGLAIAQLGLHGATEKFPGLKHGVNVYRGAVTHQGVADATGHECIELQL</sequence>
<comment type="subunit">
    <text evidence="6">Homohexamer. Trimer of dimers.</text>
</comment>
<dbReference type="InterPro" id="IPR008141">
    <property type="entry name" value="Ala_DH"/>
</dbReference>
<evidence type="ECO:0000256" key="7">
    <source>
        <dbReference type="ARBA" id="ARBA00072341"/>
    </source>
</evidence>
<dbReference type="Pfam" id="PF01262">
    <property type="entry name" value="AlaDh_PNT_C"/>
    <property type="match status" value="1"/>
</dbReference>
<dbReference type="Proteomes" id="UP000198929">
    <property type="component" value="Unassembled WGS sequence"/>
</dbReference>
<dbReference type="InterPro" id="IPR036291">
    <property type="entry name" value="NAD(P)-bd_dom_sf"/>
</dbReference>
<protein>
    <recommendedName>
        <fullName evidence="7 8">Alanine dehydrogenase</fullName>
        <ecNumber evidence="3 8">1.4.1.1</ecNumber>
    </recommendedName>
</protein>
<keyword evidence="11" id="KW-0547">Nucleotide-binding</keyword>
<accession>A0A1H9QKR2</accession>
<feature type="binding site" evidence="10">
    <location>
        <position position="15"/>
    </location>
    <ligand>
        <name>substrate</name>
    </ligand>
</feature>
<comment type="function">
    <text evidence="8">Catalyzes the reversible reductive amination of pyruvate to L-alanine.</text>
</comment>
<feature type="binding site" evidence="11">
    <location>
        <position position="280"/>
    </location>
    <ligand>
        <name>NAD(+)</name>
        <dbReference type="ChEBI" id="CHEBI:57540"/>
    </ligand>
</feature>
<dbReference type="InterPro" id="IPR007886">
    <property type="entry name" value="AlaDH/PNT_N"/>
</dbReference>
<evidence type="ECO:0000256" key="1">
    <source>
        <dbReference type="ARBA" id="ARBA00005206"/>
    </source>
</evidence>